<evidence type="ECO:0000256" key="9">
    <source>
        <dbReference type="ARBA" id="ARBA00047781"/>
    </source>
</evidence>
<keyword evidence="12" id="KW-1185">Reference proteome</keyword>
<keyword evidence="5" id="KW-0547">Nucleotide-binding</keyword>
<dbReference type="PANTHER" id="PTHR11550:SF0">
    <property type="entry name" value="CTP SYNTHASE-RELATED"/>
    <property type="match status" value="1"/>
</dbReference>
<comment type="caution">
    <text evidence="11">The sequence shown here is derived from an EMBL/GenBank/DDBJ whole genome shotgun (WGS) entry which is preliminary data.</text>
</comment>
<name>A0ABW6Y1U8_9ACTN</name>
<dbReference type="Gene3D" id="3.40.50.880">
    <property type="match status" value="1"/>
</dbReference>
<evidence type="ECO:0000259" key="10">
    <source>
        <dbReference type="Pfam" id="PF00117"/>
    </source>
</evidence>
<evidence type="ECO:0000256" key="5">
    <source>
        <dbReference type="ARBA" id="ARBA00022741"/>
    </source>
</evidence>
<dbReference type="EMBL" id="JBIBDZ010000014">
    <property type="protein sequence ID" value="MFF5923541.1"/>
    <property type="molecule type" value="Genomic_DNA"/>
</dbReference>
<comment type="similarity">
    <text evidence="2">Belongs to the CTP synthase family.</text>
</comment>
<dbReference type="PANTHER" id="PTHR11550">
    <property type="entry name" value="CTP SYNTHASE"/>
    <property type="match status" value="1"/>
</dbReference>
<dbReference type="InterPro" id="IPR029062">
    <property type="entry name" value="Class_I_gatase-like"/>
</dbReference>
<evidence type="ECO:0000256" key="3">
    <source>
        <dbReference type="ARBA" id="ARBA00012291"/>
    </source>
</evidence>
<evidence type="ECO:0000256" key="6">
    <source>
        <dbReference type="ARBA" id="ARBA00022840"/>
    </source>
</evidence>
<dbReference type="Pfam" id="PF00117">
    <property type="entry name" value="GATase"/>
    <property type="match status" value="1"/>
</dbReference>
<dbReference type="Proteomes" id="UP001602370">
    <property type="component" value="Unassembled WGS sequence"/>
</dbReference>
<organism evidence="11 12">
    <name type="scientific">Streptomyces flavochromogenes</name>
    <dbReference type="NCBI Taxonomy" id="68199"/>
    <lineage>
        <taxon>Bacteria</taxon>
        <taxon>Bacillati</taxon>
        <taxon>Actinomycetota</taxon>
        <taxon>Actinomycetes</taxon>
        <taxon>Kitasatosporales</taxon>
        <taxon>Streptomycetaceae</taxon>
        <taxon>Streptomyces</taxon>
    </lineage>
</organism>
<dbReference type="RefSeq" id="WP_051820658.1">
    <property type="nucleotide sequence ID" value="NZ_JBIBDZ010000014.1"/>
</dbReference>
<proteinExistence type="inferred from homology"/>
<feature type="domain" description="Glutamine amidotransferase" evidence="10">
    <location>
        <begin position="36"/>
        <end position="220"/>
    </location>
</feature>
<comment type="pathway">
    <text evidence="1">Pyrimidine metabolism; CTP biosynthesis via de novo pathway; CTP from UDP: step 2/2.</text>
</comment>
<dbReference type="EC" id="6.3.4.2" evidence="3"/>
<protein>
    <recommendedName>
        <fullName evidence="3">CTP synthase (glutamine hydrolyzing)</fullName>
        <ecNumber evidence="3">6.3.4.2</ecNumber>
    </recommendedName>
</protein>
<sequence length="260" mass="27482">MNSVNTRPRTPRIALVGDRSPHVRSHVRIPVLLDALAERDGLALDAYWIPTGDAETPGAVKGFDAVWVLPGSPYASEAGALAAIRTAREDGIPFLGTCGGFQHALLEYARGVCGLTSAAHAENDPSADSGDLLIAPLACSLVGHEGVVRVTPGSLAEQALGAERTTERYHCDYGPDSRHLDTLRAHGMRFTGADEEGGVRIAELPSHPFFLATLFQPELAGDGTRPHPLIRALGTAAARHATDALQGLPSPSRLPRDAWA</sequence>
<evidence type="ECO:0000313" key="12">
    <source>
        <dbReference type="Proteomes" id="UP001602370"/>
    </source>
</evidence>
<evidence type="ECO:0000313" key="11">
    <source>
        <dbReference type="EMBL" id="MFF5923541.1"/>
    </source>
</evidence>
<keyword evidence="4" id="KW-0436">Ligase</keyword>
<evidence type="ECO:0000256" key="7">
    <source>
        <dbReference type="ARBA" id="ARBA00022962"/>
    </source>
</evidence>
<evidence type="ECO:0000256" key="4">
    <source>
        <dbReference type="ARBA" id="ARBA00022598"/>
    </source>
</evidence>
<dbReference type="PROSITE" id="PS51273">
    <property type="entry name" value="GATASE_TYPE_1"/>
    <property type="match status" value="1"/>
</dbReference>
<dbReference type="NCBIfam" id="NF004836">
    <property type="entry name" value="PRK06186.1"/>
    <property type="match status" value="1"/>
</dbReference>
<reference evidence="11 12" key="1">
    <citation type="submission" date="2024-10" db="EMBL/GenBank/DDBJ databases">
        <title>The Natural Products Discovery Center: Release of the First 8490 Sequenced Strains for Exploring Actinobacteria Biosynthetic Diversity.</title>
        <authorList>
            <person name="Kalkreuter E."/>
            <person name="Kautsar S.A."/>
            <person name="Yang D."/>
            <person name="Bader C.D."/>
            <person name="Teijaro C.N."/>
            <person name="Fluegel L."/>
            <person name="Davis C.M."/>
            <person name="Simpson J.R."/>
            <person name="Lauterbach L."/>
            <person name="Steele A.D."/>
            <person name="Gui C."/>
            <person name="Meng S."/>
            <person name="Li G."/>
            <person name="Viehrig K."/>
            <person name="Ye F."/>
            <person name="Su P."/>
            <person name="Kiefer A.F."/>
            <person name="Nichols A."/>
            <person name="Cepeda A.J."/>
            <person name="Yan W."/>
            <person name="Fan B."/>
            <person name="Jiang Y."/>
            <person name="Adhikari A."/>
            <person name="Zheng C.-J."/>
            <person name="Schuster L."/>
            <person name="Cowan T.M."/>
            <person name="Smanski M.J."/>
            <person name="Chevrette M.G."/>
            <person name="De Carvalho L.P.S."/>
            <person name="Shen B."/>
        </authorList>
    </citation>
    <scope>NUCLEOTIDE SEQUENCE [LARGE SCALE GENOMIC DNA]</scope>
    <source>
        <strain evidence="11 12">NPDC012605</strain>
    </source>
</reference>
<comment type="catalytic activity">
    <reaction evidence="9">
        <text>UTP + L-glutamine + ATP + H2O = CTP + L-glutamate + ADP + phosphate + 2 H(+)</text>
        <dbReference type="Rhea" id="RHEA:26426"/>
        <dbReference type="ChEBI" id="CHEBI:15377"/>
        <dbReference type="ChEBI" id="CHEBI:15378"/>
        <dbReference type="ChEBI" id="CHEBI:29985"/>
        <dbReference type="ChEBI" id="CHEBI:30616"/>
        <dbReference type="ChEBI" id="CHEBI:37563"/>
        <dbReference type="ChEBI" id="CHEBI:43474"/>
        <dbReference type="ChEBI" id="CHEBI:46398"/>
        <dbReference type="ChEBI" id="CHEBI:58359"/>
        <dbReference type="ChEBI" id="CHEBI:456216"/>
        <dbReference type="EC" id="6.3.4.2"/>
    </reaction>
</comment>
<keyword evidence="8" id="KW-0665">Pyrimidine biosynthesis</keyword>
<gene>
    <name evidence="11" type="ORF">ACFY8C_35270</name>
</gene>
<dbReference type="SUPFAM" id="SSF52317">
    <property type="entry name" value="Class I glutamine amidotransferase-like"/>
    <property type="match status" value="1"/>
</dbReference>
<dbReference type="InterPro" id="IPR017926">
    <property type="entry name" value="GATASE"/>
</dbReference>
<accession>A0ABW6Y1U8</accession>
<keyword evidence="6" id="KW-0067">ATP-binding</keyword>
<evidence type="ECO:0000256" key="1">
    <source>
        <dbReference type="ARBA" id="ARBA00005171"/>
    </source>
</evidence>
<keyword evidence="7" id="KW-0315">Glutamine amidotransferase</keyword>
<evidence type="ECO:0000256" key="8">
    <source>
        <dbReference type="ARBA" id="ARBA00022975"/>
    </source>
</evidence>
<dbReference type="InterPro" id="IPR004468">
    <property type="entry name" value="CTP_synthase"/>
</dbReference>
<evidence type="ECO:0000256" key="2">
    <source>
        <dbReference type="ARBA" id="ARBA00007533"/>
    </source>
</evidence>